<dbReference type="NCBIfam" id="TIGR00278">
    <property type="entry name" value="membrane protein insertion efficiency factor YidD"/>
    <property type="match status" value="1"/>
</dbReference>
<reference evidence="1 2" key="1">
    <citation type="journal article" date="2010" name="PLoS ONE">
        <title>The Waddlia genome: a window into chlamydial biology.</title>
        <authorList>
            <person name="Bertelli C."/>
            <person name="Collyn F."/>
            <person name="Croxatto A."/>
            <person name="Ruckert C."/>
            <person name="Polkinghorne A."/>
            <person name="Kebbi-Beghdadi C."/>
            <person name="Goesmann A."/>
            <person name="Vaughan L."/>
            <person name="Greub G."/>
        </authorList>
    </citation>
    <scope>NUCLEOTIDE SEQUENCE [LARGE SCALE GENOMIC DNA]</scope>
    <source>
        <strain evidence="2">ATCC VR-1470 / WSU 86-1044</strain>
    </source>
</reference>
<organism evidence="1 2">
    <name type="scientific">Waddlia chondrophila (strain ATCC VR-1470 / WSU 86-1044)</name>
    <dbReference type="NCBI Taxonomy" id="716544"/>
    <lineage>
        <taxon>Bacteria</taxon>
        <taxon>Pseudomonadati</taxon>
        <taxon>Chlamydiota</taxon>
        <taxon>Chlamydiia</taxon>
        <taxon>Parachlamydiales</taxon>
        <taxon>Waddliaceae</taxon>
        <taxon>Waddlia</taxon>
    </lineage>
</organism>
<dbReference type="Proteomes" id="UP000001505">
    <property type="component" value="Chromosome"/>
</dbReference>
<dbReference type="AlphaFoldDB" id="D6YSC4"/>
<dbReference type="Pfam" id="PF01809">
    <property type="entry name" value="YidD"/>
    <property type="match status" value="1"/>
</dbReference>
<dbReference type="EMBL" id="CP001928">
    <property type="protein sequence ID" value="ADI38969.1"/>
    <property type="molecule type" value="Genomic_DNA"/>
</dbReference>
<name>D6YSC4_WADCW</name>
<protein>
    <recommendedName>
        <fullName evidence="3">Membrane protein insertion efficiency factor</fullName>
    </recommendedName>
</protein>
<evidence type="ECO:0000313" key="1">
    <source>
        <dbReference type="EMBL" id="ADI38969.1"/>
    </source>
</evidence>
<dbReference type="eggNOG" id="COG0759">
    <property type="taxonomic scope" value="Bacteria"/>
</dbReference>
<dbReference type="HOGENOM" id="CLU_1979386_0_0_0"/>
<proteinExistence type="predicted"/>
<dbReference type="KEGG" id="wch:wcw_1624"/>
<evidence type="ECO:0000313" key="2">
    <source>
        <dbReference type="Proteomes" id="UP000001505"/>
    </source>
</evidence>
<accession>D6YSC4</accession>
<sequence length="120" mass="13976">MMAKTVLCCIFLHSALIAEDPWGKGCALVCKPYERSKKPRSFIGENLIRFHKRVISPADGPRSHHKPNSSQYTIDAMRKYGFFQGYLMGCDRLMRENEDPWIYQTVMDEKGETFKWDPVK</sequence>
<dbReference type="OrthoDB" id="21443at2"/>
<gene>
    <name evidence="1" type="ordered locus">wcw_1624</name>
</gene>
<dbReference type="RefSeq" id="WP_013182675.1">
    <property type="nucleotide sequence ID" value="NC_014225.1"/>
</dbReference>
<evidence type="ECO:0008006" key="3">
    <source>
        <dbReference type="Google" id="ProtNLM"/>
    </source>
</evidence>
<keyword evidence="2" id="KW-1185">Reference proteome</keyword>
<dbReference type="SMART" id="SM01234">
    <property type="entry name" value="Haemolytic"/>
    <property type="match status" value="1"/>
</dbReference>
<dbReference type="STRING" id="716544.wcw_1624"/>
<dbReference type="InterPro" id="IPR002696">
    <property type="entry name" value="Membr_insert_effic_factor_YidD"/>
</dbReference>